<reference evidence="1" key="1">
    <citation type="submission" date="2020-05" db="EMBL/GenBank/DDBJ databases">
        <title>Complete genome sequence of Bradyrhizobium diazoefficiens XF3 isolated from soybean nodule.</title>
        <authorList>
            <person name="Noda R."/>
            <person name="Kakizaki K."/>
            <person name="Minamisawa K."/>
        </authorList>
    </citation>
    <scope>NUCLEOTIDE SEQUENCE</scope>
    <source>
        <strain evidence="1">XF3</strain>
    </source>
</reference>
<protein>
    <recommendedName>
        <fullName evidence="2">DUF1833 domain-containing protein</fullName>
    </recommendedName>
</protein>
<dbReference type="EMBL" id="AP023093">
    <property type="protein sequence ID" value="BCE39616.1"/>
    <property type="molecule type" value="Genomic_DNA"/>
</dbReference>
<gene>
    <name evidence="1" type="ORF">XF3B_46470</name>
</gene>
<name>A0A809YG82_9BRAD</name>
<dbReference type="AlphaFoldDB" id="A0A809YG82"/>
<organism evidence="1">
    <name type="scientific">Bradyrhizobium diazoefficiens</name>
    <dbReference type="NCBI Taxonomy" id="1355477"/>
    <lineage>
        <taxon>Bacteria</taxon>
        <taxon>Pseudomonadati</taxon>
        <taxon>Pseudomonadota</taxon>
        <taxon>Alphaproteobacteria</taxon>
        <taxon>Hyphomicrobiales</taxon>
        <taxon>Nitrobacteraceae</taxon>
        <taxon>Bradyrhizobium</taxon>
    </lineage>
</organism>
<sequence>MRVLSLNMRQALFSQETGEVPIFLLTITHAELEDPIYLTTDPTTRFSDVPLVYGTMSRGVQFLYAGIDVTLPDEQDKAPPASKLTIANVTRELIPLARSVSTPPSVKIEAVLASAPDAVEMIWPAMDMSNLTYDASFLQFDLTMDALVTEPYPSGTFSPASFPGLFY</sequence>
<evidence type="ECO:0000313" key="1">
    <source>
        <dbReference type="EMBL" id="BCE39616.1"/>
    </source>
</evidence>
<evidence type="ECO:0008006" key="2">
    <source>
        <dbReference type="Google" id="ProtNLM"/>
    </source>
</evidence>
<dbReference type="InterPro" id="IPR014974">
    <property type="entry name" value="DUF1833"/>
</dbReference>
<dbReference type="RefSeq" id="WP_060911915.1">
    <property type="nucleotide sequence ID" value="NZ_AP022639.1"/>
</dbReference>
<dbReference type="Pfam" id="PF08875">
    <property type="entry name" value="DUF1833"/>
    <property type="match status" value="1"/>
</dbReference>
<proteinExistence type="predicted"/>
<accession>A0A809YG82</accession>